<dbReference type="GO" id="GO:0046525">
    <property type="term" value="F:xylosylprotein 4-beta-galactosyltransferase activity"/>
    <property type="evidence" value="ECO:0007669"/>
    <property type="project" value="TreeGrafter"/>
</dbReference>
<dbReference type="PANTHER" id="PTHR19300">
    <property type="entry name" value="BETA-1,4-GALACTOSYLTRANSFERASE"/>
    <property type="match status" value="1"/>
</dbReference>
<dbReference type="Gene3D" id="3.90.550.10">
    <property type="entry name" value="Spore Coat Polysaccharide Biosynthesis Protein SpsA, Chain A"/>
    <property type="match status" value="1"/>
</dbReference>
<feature type="domain" description="Galactosyltransferase C-terminal" evidence="2">
    <location>
        <begin position="25"/>
        <end position="79"/>
    </location>
</feature>
<evidence type="ECO:0000259" key="2">
    <source>
        <dbReference type="Pfam" id="PF02709"/>
    </source>
</evidence>
<dbReference type="GO" id="GO:0030166">
    <property type="term" value="P:proteoglycan biosynthetic process"/>
    <property type="evidence" value="ECO:0007669"/>
    <property type="project" value="TreeGrafter"/>
</dbReference>
<keyword evidence="3" id="KW-0328">Glycosyltransferase</keyword>
<keyword evidence="1 3" id="KW-0808">Transferase</keyword>
<dbReference type="SUPFAM" id="SSF53448">
    <property type="entry name" value="Nucleotide-diphospho-sugar transferases"/>
    <property type="match status" value="1"/>
</dbReference>
<dbReference type="EMBL" id="JI175928">
    <property type="protein sequence ID" value="ADY47292.1"/>
    <property type="molecule type" value="mRNA"/>
</dbReference>
<dbReference type="Pfam" id="PF02709">
    <property type="entry name" value="Glyco_transf_7C"/>
    <property type="match status" value="1"/>
</dbReference>
<reference evidence="3" key="1">
    <citation type="journal article" date="2011" name="Genome Res.">
        <title>Deep small RNA sequencing from the nematode Ascaris reveals conservation, functional diversification, and novel developmental profiles.</title>
        <authorList>
            <person name="Wang J."/>
            <person name="Czech B."/>
            <person name="Crunk A."/>
            <person name="Wallace A."/>
            <person name="Mitreva M."/>
            <person name="Hannon G.J."/>
            <person name="Davis R.E."/>
        </authorList>
    </citation>
    <scope>NUCLEOTIDE SEQUENCE</scope>
</reference>
<dbReference type="GO" id="GO:0005975">
    <property type="term" value="P:carbohydrate metabolic process"/>
    <property type="evidence" value="ECO:0007669"/>
    <property type="project" value="InterPro"/>
</dbReference>
<organism evidence="3">
    <name type="scientific">Ascaris suum</name>
    <name type="common">Pig roundworm</name>
    <name type="synonym">Ascaris lumbricoides</name>
    <dbReference type="NCBI Taxonomy" id="6253"/>
    <lineage>
        <taxon>Eukaryota</taxon>
        <taxon>Metazoa</taxon>
        <taxon>Ecdysozoa</taxon>
        <taxon>Nematoda</taxon>
        <taxon>Chromadorea</taxon>
        <taxon>Rhabditida</taxon>
        <taxon>Spirurina</taxon>
        <taxon>Ascaridomorpha</taxon>
        <taxon>Ascaridoidea</taxon>
        <taxon>Ascarididae</taxon>
        <taxon>Ascaris</taxon>
    </lineage>
</organism>
<dbReference type="PANTHER" id="PTHR19300:SF30">
    <property type="entry name" value="BETA-1,4-GALACTOSYLTRANSFERASE 7"/>
    <property type="match status" value="1"/>
</dbReference>
<proteinExistence type="evidence at transcript level"/>
<dbReference type="PRINTS" id="PR02050">
    <property type="entry name" value="B14GALTRFASE"/>
</dbReference>
<evidence type="ECO:0000313" key="3">
    <source>
        <dbReference type="EMBL" id="ADY47292.1"/>
    </source>
</evidence>
<dbReference type="InterPro" id="IPR003859">
    <property type="entry name" value="Galactosyl_T"/>
</dbReference>
<protein>
    <submittedName>
        <fullName evidence="3">Galactosyltransferase sqv-3</fullName>
    </submittedName>
</protein>
<name>F1LAY8_ASCSU</name>
<dbReference type="GO" id="GO:0005794">
    <property type="term" value="C:Golgi apparatus"/>
    <property type="evidence" value="ECO:0007669"/>
    <property type="project" value="TreeGrafter"/>
</dbReference>
<dbReference type="InterPro" id="IPR027791">
    <property type="entry name" value="Galactosyl_T_C"/>
</dbReference>
<dbReference type="AlphaFoldDB" id="F1LAY8"/>
<evidence type="ECO:0000256" key="1">
    <source>
        <dbReference type="ARBA" id="ARBA00022679"/>
    </source>
</evidence>
<accession>F1LAY8</accession>
<sequence>MHDVDLLPLNSNLSYSYPGIGVVRHISSPQYHPKYSYARFIGGVLMLTLQDYKMVNGMSNKYWGWGLEDDEFYLRLRFVHLYPSDGFILMQKLFILRHERLKCCVEDHIISLEYCEETDVDRSHTLACCRQYEALRHVFLFTLLTLSKSFILMRFMVFSFAVTDFYSYEAVLLSDLFSHFTGRNVRVGAAS</sequence>
<dbReference type="InterPro" id="IPR029044">
    <property type="entry name" value="Nucleotide-diphossugar_trans"/>
</dbReference>